<feature type="signal peptide" evidence="2">
    <location>
        <begin position="1"/>
        <end position="26"/>
    </location>
</feature>
<sequence length="495" mass="53275">MSKFTPIVLALSLLTAAGAPMQAAMAQAAAQSAAQPAAQPAAAAQTVTPVPGQAPEAVLEKATGADAMGDEPVQSYEDWVAEFEEQFGQGMGQAQDGRVFYAGFAPLSADSAANPHYGTQLALAYERAMFDMQADYILSTYGRLTTQMILTRFEDQSSNKDVFDPVELEAAVKAGGGRLEALVDKALTLLDKKLDNALVEEGVPAEDVKKMTVEQKKTLFKDNLSKSVTKSAYQNMQGLVPVQTRIFSQTENGKKAMIVAVIAVQSEKTRQFAQDIARKRPTLVKGSPKALKDLLPANQKGYLNEIGLRFTYDEAGRPMLLSYGRASVPMDPSWSASRAIRAKKSAQDIAQSVAESNIVAFMNNNIRISESTETGDVNEDLARQVTEIQNGKVGQSQQTKEHVAETLQKWSSNGTATASGELRGTSVLKRWATQDDNGVEHVGTVVAWTYGQLDNANAIDAQRRGQSNGAQQNGATSTATDQNRSSKAINSKHDF</sequence>
<feature type="region of interest" description="Disordered" evidence="1">
    <location>
        <begin position="463"/>
        <end position="495"/>
    </location>
</feature>
<keyword evidence="5" id="KW-1185">Reference proteome</keyword>
<reference evidence="4 5" key="1">
    <citation type="submission" date="2017-09" db="EMBL/GenBank/DDBJ databases">
        <title>Genomic, metabolic, and phenotypic characteristics of bacterial isolates from the natural microbiome of the model nematode Caenorhabditis elegans.</title>
        <authorList>
            <person name="Zimmermann J."/>
            <person name="Obeng N."/>
            <person name="Yang W."/>
            <person name="Obeng O."/>
            <person name="Kissoyan K."/>
            <person name="Pees B."/>
            <person name="Dirksen P."/>
            <person name="Hoppner M."/>
            <person name="Franke A."/>
            <person name="Rosenstiel P."/>
            <person name="Leippe M."/>
            <person name="Dierking K."/>
            <person name="Kaleta C."/>
            <person name="Schulenburg H."/>
        </authorList>
    </citation>
    <scope>NUCLEOTIDE SEQUENCE [LARGE SCALE GENOMIC DNA]</scope>
    <source>
        <strain evidence="4 5">MYb73</strain>
    </source>
</reference>
<organism evidence="4 5">
    <name type="scientific">Achromobacter spanius</name>
    <dbReference type="NCBI Taxonomy" id="217203"/>
    <lineage>
        <taxon>Bacteria</taxon>
        <taxon>Pseudomonadati</taxon>
        <taxon>Pseudomonadota</taxon>
        <taxon>Betaproteobacteria</taxon>
        <taxon>Burkholderiales</taxon>
        <taxon>Alcaligenaceae</taxon>
        <taxon>Achromobacter</taxon>
    </lineage>
</organism>
<feature type="domain" description="DUF6844" evidence="3">
    <location>
        <begin position="180"/>
        <end position="277"/>
    </location>
</feature>
<name>A0A2S0I3M1_9BURK</name>
<protein>
    <recommendedName>
        <fullName evidence="3">DUF6844 domain-containing protein</fullName>
    </recommendedName>
</protein>
<feature type="compositionally biased region" description="Polar residues" evidence="1">
    <location>
        <begin position="464"/>
        <end position="489"/>
    </location>
</feature>
<keyword evidence="2" id="KW-0732">Signal</keyword>
<dbReference type="InterPro" id="IPR049286">
    <property type="entry name" value="DUF6844"/>
</dbReference>
<evidence type="ECO:0000259" key="3">
    <source>
        <dbReference type="Pfam" id="PF20891"/>
    </source>
</evidence>
<dbReference type="Pfam" id="PF20891">
    <property type="entry name" value="DUF6844"/>
    <property type="match status" value="1"/>
</dbReference>
<dbReference type="RefSeq" id="WP_105237651.1">
    <property type="nucleotide sequence ID" value="NZ_CP023270.1"/>
</dbReference>
<gene>
    <name evidence="4" type="ORF">CLM73_05585</name>
</gene>
<proteinExistence type="predicted"/>
<dbReference type="AlphaFoldDB" id="A0A2S0I3M1"/>
<accession>A0A2S0I3M1</accession>
<evidence type="ECO:0000313" key="5">
    <source>
        <dbReference type="Proteomes" id="UP000239477"/>
    </source>
</evidence>
<evidence type="ECO:0000313" key="4">
    <source>
        <dbReference type="EMBL" id="AVJ26622.1"/>
    </source>
</evidence>
<dbReference type="OrthoDB" id="8666936at2"/>
<feature type="chain" id="PRO_5015670304" description="DUF6844 domain-containing protein" evidence="2">
    <location>
        <begin position="27"/>
        <end position="495"/>
    </location>
</feature>
<evidence type="ECO:0000256" key="2">
    <source>
        <dbReference type="SAM" id="SignalP"/>
    </source>
</evidence>
<evidence type="ECO:0000256" key="1">
    <source>
        <dbReference type="SAM" id="MobiDB-lite"/>
    </source>
</evidence>
<dbReference type="EMBL" id="CP023270">
    <property type="protein sequence ID" value="AVJ26622.1"/>
    <property type="molecule type" value="Genomic_DNA"/>
</dbReference>
<dbReference type="Proteomes" id="UP000239477">
    <property type="component" value="Chromosome"/>
</dbReference>